<feature type="domain" description="Ricin B lectin" evidence="3">
    <location>
        <begin position="149"/>
        <end position="221"/>
    </location>
</feature>
<dbReference type="Proteomes" id="UP000235786">
    <property type="component" value="Unassembled WGS sequence"/>
</dbReference>
<proteinExistence type="predicted"/>
<dbReference type="Gene3D" id="2.80.10.50">
    <property type="match status" value="1"/>
</dbReference>
<feature type="transmembrane region" description="Helical" evidence="2">
    <location>
        <begin position="70"/>
        <end position="93"/>
    </location>
</feature>
<keyword evidence="2" id="KW-1133">Transmembrane helix</keyword>
<keyword evidence="2" id="KW-0812">Transmembrane</keyword>
<feature type="region of interest" description="Disordered" evidence="1">
    <location>
        <begin position="1"/>
        <end position="34"/>
    </location>
</feature>
<evidence type="ECO:0000256" key="2">
    <source>
        <dbReference type="SAM" id="Phobius"/>
    </source>
</evidence>
<sequence>MNSPPYYPSEQPGLEVGRPPGQHQYAGHKQEQSPYNEAAFKEAIHDPPYAGLEPVPPHPSRLCGLTKRTFWIVLALAILVIGAALGGGLGGGLSSKHKTVHLPASSGSSSGAPEQQTTSSASPTAASTSTTRSTTSSVATATSTIQPFSVSPGTYRIINVATNTAIDLYNGGTTNDTEIECWAWTPGASQSTQPHQSWLLSIVGTNTFTIYNSASQSYLTAPLGLDNPFVVGGYAYGAVPGNPSDPHAQFTILHNSDNSISFQSVAYSNPAKILDLDEGGTANGTPVLVYDIDGATPASNQRWILVPYS</sequence>
<dbReference type="SUPFAM" id="SSF50370">
    <property type="entry name" value="Ricin B-like lectins"/>
    <property type="match status" value="1"/>
</dbReference>
<name>A0A2J6QVV4_HYAVF</name>
<evidence type="ECO:0000259" key="3">
    <source>
        <dbReference type="Pfam" id="PF14200"/>
    </source>
</evidence>
<reference evidence="4 5" key="1">
    <citation type="submission" date="2016-04" db="EMBL/GenBank/DDBJ databases">
        <title>A degradative enzymes factory behind the ericoid mycorrhizal symbiosis.</title>
        <authorList>
            <consortium name="DOE Joint Genome Institute"/>
            <person name="Martino E."/>
            <person name="Morin E."/>
            <person name="Grelet G."/>
            <person name="Kuo A."/>
            <person name="Kohler A."/>
            <person name="Daghino S."/>
            <person name="Barry K."/>
            <person name="Choi C."/>
            <person name="Cichocki N."/>
            <person name="Clum A."/>
            <person name="Copeland A."/>
            <person name="Hainaut M."/>
            <person name="Haridas S."/>
            <person name="Labutti K."/>
            <person name="Lindquist E."/>
            <person name="Lipzen A."/>
            <person name="Khouja H.-R."/>
            <person name="Murat C."/>
            <person name="Ohm R."/>
            <person name="Olson A."/>
            <person name="Spatafora J."/>
            <person name="Veneault-Fourrey C."/>
            <person name="Henrissat B."/>
            <person name="Grigoriev I."/>
            <person name="Martin F."/>
            <person name="Perotto S."/>
        </authorList>
    </citation>
    <scope>NUCLEOTIDE SEQUENCE [LARGE SCALE GENOMIC DNA]</scope>
    <source>
        <strain evidence="4 5">F</strain>
    </source>
</reference>
<evidence type="ECO:0000256" key="1">
    <source>
        <dbReference type="SAM" id="MobiDB-lite"/>
    </source>
</evidence>
<feature type="region of interest" description="Disordered" evidence="1">
    <location>
        <begin position="100"/>
        <end position="138"/>
    </location>
</feature>
<keyword evidence="5" id="KW-1185">Reference proteome</keyword>
<dbReference type="EMBL" id="KZ613967">
    <property type="protein sequence ID" value="PMD30396.1"/>
    <property type="molecule type" value="Genomic_DNA"/>
</dbReference>
<keyword evidence="2" id="KW-0472">Membrane</keyword>
<dbReference type="AlphaFoldDB" id="A0A2J6QVV4"/>
<accession>A0A2J6QVV4</accession>
<dbReference type="PROSITE" id="PS50231">
    <property type="entry name" value="RICIN_B_LECTIN"/>
    <property type="match status" value="1"/>
</dbReference>
<dbReference type="Pfam" id="PF14200">
    <property type="entry name" value="RicinB_lectin_2"/>
    <property type="match status" value="1"/>
</dbReference>
<dbReference type="InterPro" id="IPR000772">
    <property type="entry name" value="Ricin_B_lectin"/>
</dbReference>
<gene>
    <name evidence="4" type="ORF">L207DRAFT_537959</name>
</gene>
<dbReference type="InterPro" id="IPR035992">
    <property type="entry name" value="Ricin_B-like_lectins"/>
</dbReference>
<protein>
    <submittedName>
        <fullName evidence="4">Carbohydrate-binding module family 13 protein</fullName>
    </submittedName>
</protein>
<organism evidence="4 5">
    <name type="scientific">Hyaloscypha variabilis (strain UAMH 11265 / GT02V1 / F)</name>
    <name type="common">Meliniomyces variabilis</name>
    <dbReference type="NCBI Taxonomy" id="1149755"/>
    <lineage>
        <taxon>Eukaryota</taxon>
        <taxon>Fungi</taxon>
        <taxon>Dikarya</taxon>
        <taxon>Ascomycota</taxon>
        <taxon>Pezizomycotina</taxon>
        <taxon>Leotiomycetes</taxon>
        <taxon>Helotiales</taxon>
        <taxon>Hyaloscyphaceae</taxon>
        <taxon>Hyaloscypha</taxon>
        <taxon>Hyaloscypha variabilis</taxon>
    </lineage>
</organism>
<feature type="compositionally biased region" description="Low complexity" evidence="1">
    <location>
        <begin position="103"/>
        <end position="138"/>
    </location>
</feature>
<evidence type="ECO:0000313" key="5">
    <source>
        <dbReference type="Proteomes" id="UP000235786"/>
    </source>
</evidence>
<dbReference type="OrthoDB" id="3553970at2759"/>
<evidence type="ECO:0000313" key="4">
    <source>
        <dbReference type="EMBL" id="PMD30396.1"/>
    </source>
</evidence>